<reference evidence="2" key="1">
    <citation type="submission" date="2017-03" db="EMBL/GenBank/DDBJ databases">
        <title>Phytopthora megakarya and P. palmivora, two closely related causual agents of cacao black pod achieved similar genome size and gene model numbers by different mechanisms.</title>
        <authorList>
            <person name="Ali S."/>
            <person name="Shao J."/>
            <person name="Larry D.J."/>
            <person name="Kronmiller B."/>
            <person name="Shen D."/>
            <person name="Strem M.D."/>
            <person name="Melnick R.L."/>
            <person name="Guiltinan M.J."/>
            <person name="Tyler B.M."/>
            <person name="Meinhardt L.W."/>
            <person name="Bailey B.A."/>
        </authorList>
    </citation>
    <scope>NUCLEOTIDE SEQUENCE [LARGE SCALE GENOMIC DNA]</scope>
    <source>
        <strain evidence="2">zdho120</strain>
    </source>
</reference>
<proteinExistence type="predicted"/>
<evidence type="ECO:0000313" key="2">
    <source>
        <dbReference type="Proteomes" id="UP000198211"/>
    </source>
</evidence>
<evidence type="ECO:0008006" key="3">
    <source>
        <dbReference type="Google" id="ProtNLM"/>
    </source>
</evidence>
<dbReference type="Proteomes" id="UP000198211">
    <property type="component" value="Unassembled WGS sequence"/>
</dbReference>
<evidence type="ECO:0000313" key="1">
    <source>
        <dbReference type="EMBL" id="OWZ07773.1"/>
    </source>
</evidence>
<dbReference type="AlphaFoldDB" id="A0A225VQR2"/>
<accession>A0A225VQR2</accession>
<protein>
    <recommendedName>
        <fullName evidence="3">RNase H type-1 domain-containing protein</fullName>
    </recommendedName>
</protein>
<sequence>MVAERVIPDVVDVGDSLRLVHVKREYNQAAHYITSKTLALGETWTVTDLTEMTHLECVASIPEKMM</sequence>
<keyword evidence="2" id="KW-1185">Reference proteome</keyword>
<comment type="caution">
    <text evidence="1">The sequence shown here is derived from an EMBL/GenBank/DDBJ whole genome shotgun (WGS) entry which is preliminary data.</text>
</comment>
<organism evidence="1 2">
    <name type="scientific">Phytophthora megakarya</name>
    <dbReference type="NCBI Taxonomy" id="4795"/>
    <lineage>
        <taxon>Eukaryota</taxon>
        <taxon>Sar</taxon>
        <taxon>Stramenopiles</taxon>
        <taxon>Oomycota</taxon>
        <taxon>Peronosporomycetes</taxon>
        <taxon>Peronosporales</taxon>
        <taxon>Peronosporaceae</taxon>
        <taxon>Phytophthora</taxon>
    </lineage>
</organism>
<dbReference type="EMBL" id="NBNE01003408">
    <property type="protein sequence ID" value="OWZ07773.1"/>
    <property type="molecule type" value="Genomic_DNA"/>
</dbReference>
<name>A0A225VQR2_9STRA</name>
<dbReference type="OrthoDB" id="142911at2759"/>
<gene>
    <name evidence="1" type="ORF">PHMEG_00019797</name>
</gene>